<dbReference type="Proteomes" id="UP001430290">
    <property type="component" value="Unassembled WGS sequence"/>
</dbReference>
<evidence type="ECO:0000256" key="3">
    <source>
        <dbReference type="ARBA" id="ARBA00031983"/>
    </source>
</evidence>
<dbReference type="PANTHER" id="PTHR43393:SF1">
    <property type="entry name" value="PYRIMIDINE_PURINE NUCLEOTIDE 5'-MONOPHOSPHATE NUCLEOSIDASE"/>
    <property type="match status" value="1"/>
</dbReference>
<dbReference type="InterPro" id="IPR052341">
    <property type="entry name" value="LOG_family_nucleotidases"/>
</dbReference>
<protein>
    <recommendedName>
        <fullName evidence="3">AMP nucleosidase</fullName>
        <ecNumber evidence="2">3.2.2.4</ecNumber>
    </recommendedName>
    <alternativeName>
        <fullName evidence="3">AMP nucleosidase</fullName>
    </alternativeName>
</protein>
<keyword evidence="7" id="KW-1185">Reference proteome</keyword>
<accession>A0ABS7TCL7</accession>
<organism evidence="6 7">
    <name type="scientific">Thermomonas beijingensis</name>
    <dbReference type="NCBI Taxonomy" id="2872701"/>
    <lineage>
        <taxon>Bacteria</taxon>
        <taxon>Pseudomonadati</taxon>
        <taxon>Pseudomonadota</taxon>
        <taxon>Gammaproteobacteria</taxon>
        <taxon>Lysobacterales</taxon>
        <taxon>Lysobacteraceae</taxon>
        <taxon>Thermomonas</taxon>
    </lineage>
</organism>
<dbReference type="NCBIfam" id="NF038390">
    <property type="entry name" value="Nsidase_PpnN"/>
    <property type="match status" value="1"/>
</dbReference>
<comment type="caution">
    <text evidence="6">The sequence shown here is derived from an EMBL/GenBank/DDBJ whole genome shotgun (WGS) entry which is preliminary data.</text>
</comment>
<feature type="domain" description="Pyrimidine/purine nucleotide 5'-monophosphate nucleosidase C-terminal" evidence="4">
    <location>
        <begin position="350"/>
        <end position="467"/>
    </location>
</feature>
<dbReference type="EC" id="3.2.2.4" evidence="2"/>
<evidence type="ECO:0000256" key="2">
    <source>
        <dbReference type="ARBA" id="ARBA00011985"/>
    </source>
</evidence>
<sequence>MNTTIDTPQSAASQSTSTLPTISTHIYPKGALDVLSREEVARLRDASAGGLHDLLRRCALAVLTSGSASDDPRAAAELYPEFDIEVGQQDRGVRIELKHAPAMAFVDGQIIAGVAELLFAVVRDLAFTAIDLNGDTELETSNGITDAVFRLLRNARVLHPADPNLVVCWGGHSIGQDEYKYTKQVGYELGLRGLDICTGCGPGAMKGPMKGATIAHAKQRRRRTRYIGITEPGIIAAESPNPIVNHLVIMPDIEKRLESFVRLGHGIIVFPGGVGTCEEILYLLGILLREENSHLRFPFILTGPTAAAPYFEQIDKFIRLTLGDEAANLYQIIVADPAKVAKTMDSGILKVKEQRIAQRDSFFFNWALHVPLDLQQPFVPTHELMAGLDLHHGRKPHELAADLRRAFSGIVAGNVKEDGMRRIEAHGPFEIHGDPDIMQALDALLRAFVQQRRMKISGDYKPCYKVVG</sequence>
<dbReference type="InterPro" id="IPR037153">
    <property type="entry name" value="PpnN-like_sf"/>
</dbReference>
<dbReference type="Gene3D" id="3.30.1850.10">
    <property type="entry name" value="MoCo carrier protein-like"/>
    <property type="match status" value="1"/>
</dbReference>
<evidence type="ECO:0000313" key="7">
    <source>
        <dbReference type="Proteomes" id="UP001430290"/>
    </source>
</evidence>
<gene>
    <name evidence="6" type="primary">ppnN</name>
    <name evidence="6" type="ORF">K7B09_04335</name>
</gene>
<dbReference type="Pfam" id="PF14793">
    <property type="entry name" value="DUF4478"/>
    <property type="match status" value="1"/>
</dbReference>
<dbReference type="Pfam" id="PF11892">
    <property type="entry name" value="PpnN_C"/>
    <property type="match status" value="1"/>
</dbReference>
<evidence type="ECO:0000313" key="6">
    <source>
        <dbReference type="EMBL" id="MBZ4185552.1"/>
    </source>
</evidence>
<feature type="domain" description="Pyrimidine/purine nucleotide 5'-monophosphate nucleosidase N-terminal" evidence="5">
    <location>
        <begin position="25"/>
        <end position="129"/>
    </location>
</feature>
<dbReference type="InterPro" id="IPR049788">
    <property type="entry name" value="PpnN"/>
</dbReference>
<reference evidence="6" key="1">
    <citation type="submission" date="2021-09" db="EMBL/GenBank/DDBJ databases">
        <authorList>
            <person name="Wu T."/>
            <person name="Guo S.Z."/>
        </authorList>
    </citation>
    <scope>NUCLEOTIDE SEQUENCE</scope>
    <source>
        <strain evidence="6">RSS-23</strain>
    </source>
</reference>
<keyword evidence="6" id="KW-0326">Glycosidase</keyword>
<dbReference type="GO" id="GO:0047405">
    <property type="term" value="F:pyrimidine-5'-nucleotide nucleosidase activity"/>
    <property type="evidence" value="ECO:0007669"/>
    <property type="project" value="UniProtKB-EC"/>
</dbReference>
<name>A0ABS7TCL7_9GAMM</name>
<dbReference type="InterPro" id="IPR031100">
    <property type="entry name" value="LOG_fam"/>
</dbReference>
<dbReference type="PANTHER" id="PTHR43393">
    <property type="entry name" value="CYTOKININ RIBOSIDE 5'-MONOPHOSPHATE PHOSPHORIBOHYDROLASE"/>
    <property type="match status" value="1"/>
</dbReference>
<keyword evidence="6" id="KW-0378">Hydrolase</keyword>
<evidence type="ECO:0000256" key="1">
    <source>
        <dbReference type="ARBA" id="ARBA00000274"/>
    </source>
</evidence>
<proteinExistence type="predicted"/>
<dbReference type="InterPro" id="IPR027820">
    <property type="entry name" value="PpnN_N"/>
</dbReference>
<dbReference type="GO" id="GO:0008714">
    <property type="term" value="F:AMP nucleosidase activity"/>
    <property type="evidence" value="ECO:0007669"/>
    <property type="project" value="UniProtKB-EC"/>
</dbReference>
<dbReference type="EMBL" id="JAIQDJ010000001">
    <property type="protein sequence ID" value="MBZ4185552.1"/>
    <property type="molecule type" value="Genomic_DNA"/>
</dbReference>
<dbReference type="Gene3D" id="3.40.50.450">
    <property type="match status" value="1"/>
</dbReference>
<evidence type="ECO:0000259" key="5">
    <source>
        <dbReference type="Pfam" id="PF14793"/>
    </source>
</evidence>
<dbReference type="SUPFAM" id="SSF102405">
    <property type="entry name" value="MCP/YpsA-like"/>
    <property type="match status" value="1"/>
</dbReference>
<comment type="catalytic activity">
    <reaction evidence="1">
        <text>AMP + H2O = D-ribose 5-phosphate + adenine</text>
        <dbReference type="Rhea" id="RHEA:20129"/>
        <dbReference type="ChEBI" id="CHEBI:15377"/>
        <dbReference type="ChEBI" id="CHEBI:16708"/>
        <dbReference type="ChEBI" id="CHEBI:78346"/>
        <dbReference type="ChEBI" id="CHEBI:456215"/>
        <dbReference type="EC" id="3.2.2.4"/>
    </reaction>
</comment>
<dbReference type="InterPro" id="IPR021826">
    <property type="entry name" value="PpnN_C"/>
</dbReference>
<evidence type="ECO:0000259" key="4">
    <source>
        <dbReference type="Pfam" id="PF11892"/>
    </source>
</evidence>
<dbReference type="Pfam" id="PF03641">
    <property type="entry name" value="Lysine_decarbox"/>
    <property type="match status" value="1"/>
</dbReference>